<dbReference type="SUPFAM" id="SSF89562">
    <property type="entry name" value="RraA-like"/>
    <property type="match status" value="1"/>
</dbReference>
<protein>
    <recommendedName>
        <fullName evidence="4">4-hydroxy-4-methyl-2-oxoglutarate aldolase</fullName>
    </recommendedName>
</protein>
<dbReference type="InterPro" id="IPR036704">
    <property type="entry name" value="RraA/RraA-like_sf"/>
</dbReference>
<dbReference type="STRING" id="5601.A0A0D2DLF0"/>
<comment type="cofactor">
    <cofactor evidence="1">
        <name>Mg(2+)</name>
        <dbReference type="ChEBI" id="CHEBI:18420"/>
    </cofactor>
</comment>
<evidence type="ECO:0000256" key="1">
    <source>
        <dbReference type="PIRSR" id="PIRSR605493-1"/>
    </source>
</evidence>
<feature type="binding site" evidence="1">
    <location>
        <position position="135"/>
    </location>
    <ligand>
        <name>substrate</name>
    </ligand>
</feature>
<reference evidence="2 3" key="1">
    <citation type="submission" date="2015-01" db="EMBL/GenBank/DDBJ databases">
        <title>The Genome Sequence of Capronia semiimmersa CBS27337.</title>
        <authorList>
            <consortium name="The Broad Institute Genomics Platform"/>
            <person name="Cuomo C."/>
            <person name="de Hoog S."/>
            <person name="Gorbushina A."/>
            <person name="Stielow B."/>
            <person name="Teixiera M."/>
            <person name="Abouelleil A."/>
            <person name="Chapman S.B."/>
            <person name="Priest M."/>
            <person name="Young S.K."/>
            <person name="Wortman J."/>
            <person name="Nusbaum C."/>
            <person name="Birren B."/>
        </authorList>
    </citation>
    <scope>NUCLEOTIDE SEQUENCE [LARGE SCALE GENOMIC DNA]</scope>
    <source>
        <strain evidence="2 3">CBS 27337</strain>
    </source>
</reference>
<dbReference type="GO" id="GO:0046872">
    <property type="term" value="F:metal ion binding"/>
    <property type="evidence" value="ECO:0007669"/>
    <property type="project" value="UniProtKB-KW"/>
</dbReference>
<sequence>MSTATELQEKLRRLKEYSACDVSDALLKIQKPRAGEVARAGYLADIGPIPSPCGGKVVAPAFTLKLVSKISPPSSPPPAENTVPKGSHWVDLTEPGSIVVIDQPEGQNCAAVGGIMAQRMKARGVVGCVVGGRVRDMAELQDSQLPIFARGKSTVGTNAESTVYARNIPVSIAGVSVSPGDILFLDPAEGCVVVIPQELVDETISLIPKLVADDDKVKEAVQHGMTVAEAFRTFRG</sequence>
<dbReference type="PANTHER" id="PTHR33254">
    <property type="entry name" value="4-HYDROXY-4-METHYL-2-OXOGLUTARATE ALDOLASE 3-RELATED"/>
    <property type="match status" value="1"/>
</dbReference>
<dbReference type="Gene3D" id="3.50.30.40">
    <property type="entry name" value="Ribonuclease E inhibitor RraA/RraA-like"/>
    <property type="match status" value="1"/>
</dbReference>
<evidence type="ECO:0000313" key="3">
    <source>
        <dbReference type="Proteomes" id="UP000054266"/>
    </source>
</evidence>
<organism evidence="2 3">
    <name type="scientific">Phialophora macrospora</name>
    <dbReference type="NCBI Taxonomy" id="1851006"/>
    <lineage>
        <taxon>Eukaryota</taxon>
        <taxon>Fungi</taxon>
        <taxon>Dikarya</taxon>
        <taxon>Ascomycota</taxon>
        <taxon>Pezizomycotina</taxon>
        <taxon>Eurotiomycetes</taxon>
        <taxon>Chaetothyriomycetidae</taxon>
        <taxon>Chaetothyriales</taxon>
        <taxon>Herpotrichiellaceae</taxon>
        <taxon>Phialophora</taxon>
    </lineage>
</organism>
<feature type="binding site" evidence="1">
    <location>
        <begin position="113"/>
        <end position="116"/>
    </location>
    <ligand>
        <name>substrate</name>
    </ligand>
</feature>
<evidence type="ECO:0008006" key="4">
    <source>
        <dbReference type="Google" id="ProtNLM"/>
    </source>
</evidence>
<proteinExistence type="predicted"/>
<feature type="binding site" evidence="1">
    <location>
        <position position="136"/>
    </location>
    <ligand>
        <name>Mg(2+)</name>
        <dbReference type="ChEBI" id="CHEBI:18420"/>
    </ligand>
</feature>
<dbReference type="InterPro" id="IPR005493">
    <property type="entry name" value="RraA/RraA-like"/>
</dbReference>
<dbReference type="Pfam" id="PF03737">
    <property type="entry name" value="RraA-like"/>
    <property type="match status" value="1"/>
</dbReference>
<dbReference type="GO" id="GO:0047443">
    <property type="term" value="F:4-hydroxy-4-methyl-2-oxoglutarate aldolase activity"/>
    <property type="evidence" value="ECO:0007669"/>
    <property type="project" value="TreeGrafter"/>
</dbReference>
<accession>A0A0D2DLF0</accession>
<dbReference type="CDD" id="cd16841">
    <property type="entry name" value="RraA_family"/>
    <property type="match status" value="1"/>
</dbReference>
<evidence type="ECO:0000313" key="2">
    <source>
        <dbReference type="EMBL" id="KIW63227.1"/>
    </source>
</evidence>
<keyword evidence="1" id="KW-0479">Metal-binding</keyword>
<dbReference type="Proteomes" id="UP000054266">
    <property type="component" value="Unassembled WGS sequence"/>
</dbReference>
<dbReference type="GO" id="GO:0008948">
    <property type="term" value="F:oxaloacetate decarboxylase activity"/>
    <property type="evidence" value="ECO:0007669"/>
    <property type="project" value="TreeGrafter"/>
</dbReference>
<dbReference type="HOGENOM" id="CLU_072626_0_0_1"/>
<name>A0A0D2DLF0_9EURO</name>
<gene>
    <name evidence="2" type="ORF">PV04_10090</name>
</gene>
<dbReference type="EMBL" id="KN846962">
    <property type="protein sequence ID" value="KIW63227.1"/>
    <property type="molecule type" value="Genomic_DNA"/>
</dbReference>
<dbReference type="AlphaFoldDB" id="A0A0D2DLF0"/>
<keyword evidence="1" id="KW-0460">Magnesium</keyword>
<keyword evidence="3" id="KW-1185">Reference proteome</keyword>
<dbReference type="PANTHER" id="PTHR33254:SF4">
    <property type="entry name" value="4-HYDROXY-4-METHYL-2-OXOGLUTARATE ALDOLASE 3-RELATED"/>
    <property type="match status" value="1"/>
</dbReference>